<reference evidence="1" key="1">
    <citation type="submission" date="2023-11" db="EMBL/GenBank/DDBJ databases">
        <authorList>
            <person name="Poullet M."/>
        </authorList>
    </citation>
    <scope>NUCLEOTIDE SEQUENCE</scope>
    <source>
        <strain evidence="1">E1834</strain>
    </source>
</reference>
<dbReference type="EMBL" id="CAVMJV010000059">
    <property type="protein sequence ID" value="CAK5085999.1"/>
    <property type="molecule type" value="Genomic_DNA"/>
</dbReference>
<accession>A0ACB1A3K2</accession>
<keyword evidence="2" id="KW-1185">Reference proteome</keyword>
<comment type="caution">
    <text evidence="1">The sequence shown here is derived from an EMBL/GenBank/DDBJ whole genome shotgun (WGS) entry which is preliminary data.</text>
</comment>
<name>A0ACB1A3K2_MELEN</name>
<evidence type="ECO:0000313" key="1">
    <source>
        <dbReference type="EMBL" id="CAK5085999.1"/>
    </source>
</evidence>
<organism evidence="1 2">
    <name type="scientific">Meloidogyne enterolobii</name>
    <name type="common">Root-knot nematode worm</name>
    <name type="synonym">Meloidogyne mayaguensis</name>
    <dbReference type="NCBI Taxonomy" id="390850"/>
    <lineage>
        <taxon>Eukaryota</taxon>
        <taxon>Metazoa</taxon>
        <taxon>Ecdysozoa</taxon>
        <taxon>Nematoda</taxon>
        <taxon>Chromadorea</taxon>
        <taxon>Rhabditida</taxon>
        <taxon>Tylenchina</taxon>
        <taxon>Tylenchomorpha</taxon>
        <taxon>Tylenchoidea</taxon>
        <taxon>Meloidogynidae</taxon>
        <taxon>Meloidogyninae</taxon>
        <taxon>Meloidogyne</taxon>
    </lineage>
</organism>
<protein>
    <submittedName>
        <fullName evidence="1">Uncharacterized protein</fullName>
    </submittedName>
</protein>
<evidence type="ECO:0000313" key="2">
    <source>
        <dbReference type="Proteomes" id="UP001497535"/>
    </source>
</evidence>
<dbReference type="Proteomes" id="UP001497535">
    <property type="component" value="Unassembled WGS sequence"/>
</dbReference>
<proteinExistence type="predicted"/>
<sequence>MGNVPATIDLLKQGFGNGFEPPKRIIIIGAPTNTTDRFIINLNDDGMPGKTAKTLFHFNPRFNEEQVVRNTWSPITGWGKEERYGGFPFKIGEPFILEFVAAPNNSIIVNVDYEPFVTFSRDDLSKLSVLEITLAIRLFSVTLCLDNPLPTTTEEPSTTLLATTTQTKPPPVCRGKIVLNNLKIPAIVDFRKLGFGRGFAPTKRIIIFGTPLAKPESFSINIGALGKLLVNADVLFHFSPRFDEKQVILNSWITGRGWEREERPEDFPFQVGEPFVLEFIATEDSIDVIF</sequence>
<gene>
    <name evidence="1" type="ORF">MENTE1834_LOCUS33477</name>
</gene>